<protein>
    <submittedName>
        <fullName evidence="5">Transcriptional regulator</fullName>
    </submittedName>
</protein>
<dbReference type="PANTHER" id="PTHR33204">
    <property type="entry name" value="TRANSCRIPTIONAL REGULATOR, MARR FAMILY"/>
    <property type="match status" value="1"/>
</dbReference>
<feature type="domain" description="HTH hxlR-type" evidence="4">
    <location>
        <begin position="8"/>
        <end position="103"/>
    </location>
</feature>
<keyword evidence="3" id="KW-0804">Transcription</keyword>
<keyword evidence="1" id="KW-0805">Transcription regulation</keyword>
<name>A0A7X2D0R6_9LACT</name>
<dbReference type="SUPFAM" id="SSF46785">
    <property type="entry name" value="Winged helix' DNA-binding domain"/>
    <property type="match status" value="1"/>
</dbReference>
<dbReference type="InterPro" id="IPR036390">
    <property type="entry name" value="WH_DNA-bd_sf"/>
</dbReference>
<evidence type="ECO:0000256" key="1">
    <source>
        <dbReference type="ARBA" id="ARBA00023015"/>
    </source>
</evidence>
<dbReference type="PROSITE" id="PS51118">
    <property type="entry name" value="HTH_HXLR"/>
    <property type="match status" value="1"/>
</dbReference>
<dbReference type="RefSeq" id="WP_153496454.1">
    <property type="nucleotide sequence ID" value="NZ_CAXYUY010000008.1"/>
</dbReference>
<dbReference type="Pfam" id="PF01638">
    <property type="entry name" value="HxlR"/>
    <property type="match status" value="1"/>
</dbReference>
<proteinExistence type="predicted"/>
<evidence type="ECO:0000313" key="5">
    <source>
        <dbReference type="EMBL" id="MQW39788.1"/>
    </source>
</evidence>
<evidence type="ECO:0000259" key="4">
    <source>
        <dbReference type="PROSITE" id="PS51118"/>
    </source>
</evidence>
<dbReference type="EMBL" id="WITJ01000009">
    <property type="protein sequence ID" value="MQW39788.1"/>
    <property type="molecule type" value="Genomic_DNA"/>
</dbReference>
<evidence type="ECO:0000256" key="3">
    <source>
        <dbReference type="ARBA" id="ARBA00023163"/>
    </source>
</evidence>
<dbReference type="Gene3D" id="1.10.10.10">
    <property type="entry name" value="Winged helix-like DNA-binding domain superfamily/Winged helix DNA-binding domain"/>
    <property type="match status" value="1"/>
</dbReference>
<sequence length="103" mass="12030">MSEIFYDCPAKAMITLFKGKFSLDILTQIFNGTTHYNQLLRTIPEINSRILAKRLRDFEEIGILKRTILVAEPPMSIRYDLTEKGRALNEVVQSMVNWMKTYE</sequence>
<evidence type="ECO:0000256" key="2">
    <source>
        <dbReference type="ARBA" id="ARBA00023125"/>
    </source>
</evidence>
<reference evidence="5 6" key="1">
    <citation type="submission" date="2019-10" db="EMBL/GenBank/DDBJ databases">
        <authorList>
            <person name="Dong K."/>
        </authorList>
    </citation>
    <scope>NUCLEOTIDE SEQUENCE [LARGE SCALE GENOMIC DNA]</scope>
    <source>
        <strain evidence="5 6">DSM 28960</strain>
    </source>
</reference>
<accession>A0A7X2D0R6</accession>
<dbReference type="OrthoDB" id="9791143at2"/>
<dbReference type="InterPro" id="IPR036388">
    <property type="entry name" value="WH-like_DNA-bd_sf"/>
</dbReference>
<comment type="caution">
    <text evidence="5">The sequence shown here is derived from an EMBL/GenBank/DDBJ whole genome shotgun (WGS) entry which is preliminary data.</text>
</comment>
<dbReference type="GO" id="GO:0003677">
    <property type="term" value="F:DNA binding"/>
    <property type="evidence" value="ECO:0007669"/>
    <property type="project" value="UniProtKB-KW"/>
</dbReference>
<keyword evidence="2" id="KW-0238">DNA-binding</keyword>
<keyword evidence="6" id="KW-1185">Reference proteome</keyword>
<dbReference type="AlphaFoldDB" id="A0A7X2D0R6"/>
<dbReference type="Proteomes" id="UP000439550">
    <property type="component" value="Unassembled WGS sequence"/>
</dbReference>
<organism evidence="5 6">
    <name type="scientific">Lactococcus hircilactis</name>
    <dbReference type="NCBI Taxonomy" id="1494462"/>
    <lineage>
        <taxon>Bacteria</taxon>
        <taxon>Bacillati</taxon>
        <taxon>Bacillota</taxon>
        <taxon>Bacilli</taxon>
        <taxon>Lactobacillales</taxon>
        <taxon>Streptococcaceae</taxon>
        <taxon>Lactococcus</taxon>
    </lineage>
</organism>
<dbReference type="InterPro" id="IPR002577">
    <property type="entry name" value="HTH_HxlR"/>
</dbReference>
<gene>
    <name evidence="5" type="ORF">GHI93_07600</name>
</gene>
<evidence type="ECO:0000313" key="6">
    <source>
        <dbReference type="Proteomes" id="UP000439550"/>
    </source>
</evidence>